<protein>
    <submittedName>
        <fullName evidence="1">Piso0_000183 protein</fullName>
    </submittedName>
</protein>
<evidence type="ECO:0000313" key="1">
    <source>
        <dbReference type="EMBL" id="CCE73160.1"/>
    </source>
</evidence>
<dbReference type="HOGENOM" id="CLU_143654_0_0_1"/>
<dbReference type="Proteomes" id="UP000005222">
    <property type="component" value="Chromosome B"/>
</dbReference>
<accession>G8YTA9</accession>
<reference evidence="1 2" key="1">
    <citation type="journal article" date="2012" name="G3 (Bethesda)">
        <title>Pichia sorbitophila, an interspecies yeast hybrid reveals early steps of genome resolution following polyploidization.</title>
        <authorList>
            <person name="Leh Louis V."/>
            <person name="Despons L."/>
            <person name="Friedrich A."/>
            <person name="Martin T."/>
            <person name="Durrens P."/>
            <person name="Casaregola S."/>
            <person name="Neuveglise C."/>
            <person name="Fairhead C."/>
            <person name="Marck C."/>
            <person name="Cruz J.A."/>
            <person name="Straub M.L."/>
            <person name="Kugler V."/>
            <person name="Sacerdot C."/>
            <person name="Uzunov Z."/>
            <person name="Thierry A."/>
            <person name="Weiss S."/>
            <person name="Bleykasten C."/>
            <person name="De Montigny J."/>
            <person name="Jacques N."/>
            <person name="Jung P."/>
            <person name="Lemaire M."/>
            <person name="Mallet S."/>
            <person name="Morel G."/>
            <person name="Richard G.F."/>
            <person name="Sarkar A."/>
            <person name="Savel G."/>
            <person name="Schacherer J."/>
            <person name="Seret M.L."/>
            <person name="Talla E."/>
            <person name="Samson G."/>
            <person name="Jubin C."/>
            <person name="Poulain J."/>
            <person name="Vacherie B."/>
            <person name="Barbe V."/>
            <person name="Pelletier E."/>
            <person name="Sherman D.J."/>
            <person name="Westhof E."/>
            <person name="Weissenbach J."/>
            <person name="Baret P.V."/>
            <person name="Wincker P."/>
            <person name="Gaillardin C."/>
            <person name="Dujon B."/>
            <person name="Souciet J.L."/>
        </authorList>
    </citation>
    <scope>NUCLEOTIDE SEQUENCE [LARGE SCALE GENOMIC DNA]</scope>
    <source>
        <strain evidence="2">ATCC MYA-4447 / BCRC 22081 / CBS 7064 / NBRC 10061 / NRRL Y-12695</strain>
    </source>
</reference>
<evidence type="ECO:0000313" key="2">
    <source>
        <dbReference type="Proteomes" id="UP000005222"/>
    </source>
</evidence>
<proteinExistence type="predicted"/>
<gene>
    <name evidence="1" type="primary">Piso0_000183</name>
    <name evidence="1" type="ORF">GNLVRS01_PISO0B03895g</name>
</gene>
<dbReference type="EMBL" id="FO082058">
    <property type="protein sequence ID" value="CCE73160.1"/>
    <property type="molecule type" value="Genomic_DNA"/>
</dbReference>
<keyword evidence="2" id="KW-1185">Reference proteome</keyword>
<organism evidence="1 2">
    <name type="scientific">Pichia sorbitophila (strain ATCC MYA-4447 / BCRC 22081 / CBS 7064 / NBRC 10061 / NRRL Y-12695)</name>
    <name type="common">Hybrid yeast</name>
    <dbReference type="NCBI Taxonomy" id="559304"/>
    <lineage>
        <taxon>Eukaryota</taxon>
        <taxon>Fungi</taxon>
        <taxon>Dikarya</taxon>
        <taxon>Ascomycota</taxon>
        <taxon>Saccharomycotina</taxon>
        <taxon>Pichiomycetes</taxon>
        <taxon>Debaryomycetaceae</taxon>
        <taxon>Millerozyma</taxon>
    </lineage>
</organism>
<sequence>MVVQGRNTPCLSLASGFGSSAKRRFQARSRWTATAMCYRLRCGPVSLSQAVFYLDSRLCEQETSLAFPTGALYEIPGTSTVQTARGVSEWDRAVACADGQCSQATAHDTMAGGGRETIQMGVT</sequence>
<dbReference type="InParanoid" id="G8YTA9"/>
<dbReference type="AlphaFoldDB" id="G8YTA9"/>
<name>G8YTA9_PICSO</name>